<protein>
    <submittedName>
        <fullName evidence="1">Uncharacterized protein</fullName>
    </submittedName>
</protein>
<dbReference type="Gene3D" id="3.40.50.450">
    <property type="match status" value="1"/>
</dbReference>
<organism evidence="1 2">
    <name type="scientific">Cohnella cholangitidis</name>
    <dbReference type="NCBI Taxonomy" id="2598458"/>
    <lineage>
        <taxon>Bacteria</taxon>
        <taxon>Bacillati</taxon>
        <taxon>Bacillota</taxon>
        <taxon>Bacilli</taxon>
        <taxon>Bacillales</taxon>
        <taxon>Paenibacillaceae</taxon>
        <taxon>Cohnella</taxon>
    </lineage>
</organism>
<evidence type="ECO:0000313" key="1">
    <source>
        <dbReference type="EMBL" id="QMV44731.1"/>
    </source>
</evidence>
<sequence>MILPENLPCLFCQTIGQTQIKDEVLYFSCLCTAGKGWYTIDRNCYDDYKMGQYQEHIISGYIRELSEDAQRVHIDADNIDQIVRSPLIPKHVRDKVDKLIVYLYRNTAVIGEPVYLSETDFNLTYSPKSTELYSLLDYLKSKGYLDPKGYVDISSRGTIMTPEGLEIGYDLLNRRIKSTQCFIAMSFSLDLLHSFKEHVMPRIRETGFEPVTVDIVQHNENIVDRIIYEIKNSRFVVADFTQQKHGVYYEAGYAKGLGLEVIWTVHEDDIKNCHFDTRQMNHIVWRSVEELGERLRDRILATIPGARHTKTLLS</sequence>
<proteinExistence type="predicted"/>
<dbReference type="RefSeq" id="WP_182301022.1">
    <property type="nucleotide sequence ID" value="NZ_CP041969.1"/>
</dbReference>
<dbReference type="KEGG" id="cchl:FPL14_28860"/>
<dbReference type="EMBL" id="CP041969">
    <property type="protein sequence ID" value="QMV44731.1"/>
    <property type="molecule type" value="Genomic_DNA"/>
</dbReference>
<dbReference type="AlphaFoldDB" id="A0A7G5C697"/>
<dbReference type="Proteomes" id="UP000515679">
    <property type="component" value="Chromosome"/>
</dbReference>
<gene>
    <name evidence="1" type="ORF">FPL14_28860</name>
</gene>
<keyword evidence="2" id="KW-1185">Reference proteome</keyword>
<evidence type="ECO:0000313" key="2">
    <source>
        <dbReference type="Proteomes" id="UP000515679"/>
    </source>
</evidence>
<name>A0A7G5C697_9BACL</name>
<accession>A0A7G5C697</accession>
<reference evidence="1 2" key="1">
    <citation type="submission" date="2019-07" db="EMBL/GenBank/DDBJ databases">
        <authorList>
            <person name="Kim J.K."/>
            <person name="Cheong H.-M."/>
            <person name="Choi Y."/>
            <person name="Hwang K.J."/>
            <person name="Lee S."/>
            <person name="Choi C."/>
        </authorList>
    </citation>
    <scope>NUCLEOTIDE SEQUENCE [LARGE SCALE GENOMIC DNA]</scope>
    <source>
        <strain evidence="1 2">KS 22</strain>
    </source>
</reference>